<evidence type="ECO:0000256" key="1">
    <source>
        <dbReference type="SAM" id="MobiDB-lite"/>
    </source>
</evidence>
<keyword evidence="3" id="KW-1185">Reference proteome</keyword>
<feature type="region of interest" description="Disordered" evidence="1">
    <location>
        <begin position="27"/>
        <end position="51"/>
    </location>
</feature>
<organism evidence="2 3">
    <name type="scientific">Gossypium davidsonii</name>
    <name type="common">Davidson's cotton</name>
    <name type="synonym">Gossypium klotzschianum subsp. davidsonii</name>
    <dbReference type="NCBI Taxonomy" id="34287"/>
    <lineage>
        <taxon>Eukaryota</taxon>
        <taxon>Viridiplantae</taxon>
        <taxon>Streptophyta</taxon>
        <taxon>Embryophyta</taxon>
        <taxon>Tracheophyta</taxon>
        <taxon>Spermatophyta</taxon>
        <taxon>Magnoliopsida</taxon>
        <taxon>eudicotyledons</taxon>
        <taxon>Gunneridae</taxon>
        <taxon>Pentapetalae</taxon>
        <taxon>rosids</taxon>
        <taxon>malvids</taxon>
        <taxon>Malvales</taxon>
        <taxon>Malvaceae</taxon>
        <taxon>Malvoideae</taxon>
        <taxon>Gossypium</taxon>
    </lineage>
</organism>
<evidence type="ECO:0000313" key="3">
    <source>
        <dbReference type="Proteomes" id="UP000593561"/>
    </source>
</evidence>
<proteinExistence type="predicted"/>
<gene>
    <name evidence="2" type="ORF">Godav_022096</name>
</gene>
<feature type="non-terminal residue" evidence="2">
    <location>
        <position position="51"/>
    </location>
</feature>
<sequence length="51" mass="5823">MMEKMLESQRNIMNQLTQLLAGGMDKGKYPMANPKEEEPLYHLGFTPPNAQ</sequence>
<accession>A0A7J8TF13</accession>
<protein>
    <submittedName>
        <fullName evidence="2">Uncharacterized protein</fullName>
    </submittedName>
</protein>
<comment type="caution">
    <text evidence="2">The sequence shown here is derived from an EMBL/GenBank/DDBJ whole genome shotgun (WGS) entry which is preliminary data.</text>
</comment>
<dbReference type="Proteomes" id="UP000593561">
    <property type="component" value="Unassembled WGS sequence"/>
</dbReference>
<dbReference type="EMBL" id="JABFAC010247189">
    <property type="protein sequence ID" value="MBA0636795.1"/>
    <property type="molecule type" value="Genomic_DNA"/>
</dbReference>
<dbReference type="AlphaFoldDB" id="A0A7J8TF13"/>
<name>A0A7J8TF13_GOSDV</name>
<evidence type="ECO:0000313" key="2">
    <source>
        <dbReference type="EMBL" id="MBA0636795.1"/>
    </source>
</evidence>
<reference evidence="2 3" key="1">
    <citation type="journal article" date="2019" name="Genome Biol. Evol.">
        <title>Insights into the evolution of the New World diploid cottons (Gossypium, subgenus Houzingenia) based on genome sequencing.</title>
        <authorList>
            <person name="Grover C.E."/>
            <person name="Arick M.A. 2nd"/>
            <person name="Thrash A."/>
            <person name="Conover J.L."/>
            <person name="Sanders W.S."/>
            <person name="Peterson D.G."/>
            <person name="Frelichowski J.E."/>
            <person name="Scheffler J.A."/>
            <person name="Scheffler B.E."/>
            <person name="Wendel J.F."/>
        </authorList>
    </citation>
    <scope>NUCLEOTIDE SEQUENCE [LARGE SCALE GENOMIC DNA]</scope>
    <source>
        <strain evidence="2">27</strain>
        <tissue evidence="2">Leaf</tissue>
    </source>
</reference>